<evidence type="ECO:0000259" key="6">
    <source>
        <dbReference type="Pfam" id="PF00557"/>
    </source>
</evidence>
<evidence type="ECO:0000256" key="2">
    <source>
        <dbReference type="ARBA" id="ARBA00022723"/>
    </source>
</evidence>
<dbReference type="GO" id="GO:0004177">
    <property type="term" value="F:aminopeptidase activity"/>
    <property type="evidence" value="ECO:0007669"/>
    <property type="project" value="UniProtKB-KW"/>
</dbReference>
<dbReference type="EMBL" id="VJMG01000018">
    <property type="protein sequence ID" value="TRL39726.1"/>
    <property type="molecule type" value="Genomic_DNA"/>
</dbReference>
<dbReference type="PROSITE" id="PS00491">
    <property type="entry name" value="PROLINE_PEPTIDASE"/>
    <property type="match status" value="1"/>
</dbReference>
<evidence type="ECO:0000259" key="7">
    <source>
        <dbReference type="Pfam" id="PF01321"/>
    </source>
</evidence>
<accession>A0A549TCU6</accession>
<dbReference type="Proteomes" id="UP000316801">
    <property type="component" value="Unassembled WGS sequence"/>
</dbReference>
<comment type="similarity">
    <text evidence="5">Belongs to the peptidase M24B family.</text>
</comment>
<dbReference type="GO" id="GO:0006508">
    <property type="term" value="P:proteolysis"/>
    <property type="evidence" value="ECO:0007669"/>
    <property type="project" value="UniProtKB-KW"/>
</dbReference>
<sequence length="400" mass="42914">MSAPHYIPFAQSLGTFENIAAAVPPIGLAELQARVARLQALMREAGVKAVYLDTSSSLTYFTAMSLGASERLHGAIIPSSGAPIYISPAFEQPKTETLITLAGDIATWEEHEDPTALVADIACRLPAAGNSLALDPATPFAFSDPIAGHLGERLPVISAKPLIAGCRQIKSATEIAIIQTAMTASRGVHKAVWQGLYEGVSTTEVTDFIAAAHARLGMRHIFAAAQFGEATAYPHGVPYPQTLKRGDMVLIDLGAHIHRYCSDITRTYVFGEPTDRQREIWALEQKAHRAAFDAAQLGATCEAVDAAARKVLTDAGYGPDYKVPGLPHRTGHGLGMDIHEEPYIVRGNTTRLAPGMVFSDEPMLAIYGECGVRLEDIIYMSDTGPVFFTEPATSITRPFG</sequence>
<protein>
    <submittedName>
        <fullName evidence="8">Aminopeptidase P family protein</fullName>
    </submittedName>
</protein>
<keyword evidence="9" id="KW-1185">Reference proteome</keyword>
<dbReference type="PANTHER" id="PTHR46112">
    <property type="entry name" value="AMINOPEPTIDASE"/>
    <property type="match status" value="1"/>
</dbReference>
<dbReference type="InterPro" id="IPR036005">
    <property type="entry name" value="Creatinase/aminopeptidase-like"/>
</dbReference>
<dbReference type="InterPro" id="IPR000587">
    <property type="entry name" value="Creatinase_N"/>
</dbReference>
<dbReference type="AlphaFoldDB" id="A0A549TCU6"/>
<dbReference type="Gene3D" id="3.40.350.10">
    <property type="entry name" value="Creatinase/prolidase N-terminal domain"/>
    <property type="match status" value="1"/>
</dbReference>
<dbReference type="Pfam" id="PF01321">
    <property type="entry name" value="Creatinase_N"/>
    <property type="match status" value="1"/>
</dbReference>
<name>A0A549TCU6_9HYPH</name>
<dbReference type="GO" id="GO:0008237">
    <property type="term" value="F:metallopeptidase activity"/>
    <property type="evidence" value="ECO:0007669"/>
    <property type="project" value="UniProtKB-KW"/>
</dbReference>
<dbReference type="Pfam" id="PF00557">
    <property type="entry name" value="Peptidase_M24"/>
    <property type="match status" value="1"/>
</dbReference>
<feature type="domain" description="Peptidase M24" evidence="6">
    <location>
        <begin position="177"/>
        <end position="380"/>
    </location>
</feature>
<dbReference type="PANTHER" id="PTHR46112:SF3">
    <property type="entry name" value="AMINOPEPTIDASE YPDF"/>
    <property type="match status" value="1"/>
</dbReference>
<feature type="domain" description="Creatinase N-terminal" evidence="7">
    <location>
        <begin position="34"/>
        <end position="169"/>
    </location>
</feature>
<evidence type="ECO:0000256" key="4">
    <source>
        <dbReference type="ARBA" id="ARBA00023049"/>
    </source>
</evidence>
<evidence type="ECO:0000256" key="3">
    <source>
        <dbReference type="ARBA" id="ARBA00022801"/>
    </source>
</evidence>
<reference evidence="8 9" key="1">
    <citation type="submission" date="2019-07" db="EMBL/GenBank/DDBJ databases">
        <title>Ln-dependent methylotrophs.</title>
        <authorList>
            <person name="Tani A."/>
        </authorList>
    </citation>
    <scope>NUCLEOTIDE SEQUENCE [LARGE SCALE GENOMIC DNA]</scope>
    <source>
        <strain evidence="8 9">SM12</strain>
    </source>
</reference>
<dbReference type="InterPro" id="IPR000994">
    <property type="entry name" value="Pept_M24"/>
</dbReference>
<dbReference type="RefSeq" id="WP_143124761.1">
    <property type="nucleotide sequence ID" value="NZ_VJMG01000018.1"/>
</dbReference>
<dbReference type="GO" id="GO:0046872">
    <property type="term" value="F:metal ion binding"/>
    <property type="evidence" value="ECO:0007669"/>
    <property type="project" value="UniProtKB-KW"/>
</dbReference>
<evidence type="ECO:0000313" key="8">
    <source>
        <dbReference type="EMBL" id="TRL39726.1"/>
    </source>
</evidence>
<dbReference type="Gene3D" id="3.90.230.10">
    <property type="entry name" value="Creatinase/methionine aminopeptidase superfamily"/>
    <property type="match status" value="1"/>
</dbReference>
<keyword evidence="4" id="KW-0482">Metalloprotease</keyword>
<dbReference type="SUPFAM" id="SSF53092">
    <property type="entry name" value="Creatinase/prolidase N-terminal domain"/>
    <property type="match status" value="1"/>
</dbReference>
<organism evidence="8 9">
    <name type="scientific">Rhizobium straminoryzae</name>
    <dbReference type="NCBI Taxonomy" id="1387186"/>
    <lineage>
        <taxon>Bacteria</taxon>
        <taxon>Pseudomonadati</taxon>
        <taxon>Pseudomonadota</taxon>
        <taxon>Alphaproteobacteria</taxon>
        <taxon>Hyphomicrobiales</taxon>
        <taxon>Rhizobiaceae</taxon>
        <taxon>Rhizobium/Agrobacterium group</taxon>
        <taxon>Rhizobium</taxon>
    </lineage>
</organism>
<evidence type="ECO:0000256" key="1">
    <source>
        <dbReference type="ARBA" id="ARBA00022670"/>
    </source>
</evidence>
<dbReference type="SUPFAM" id="SSF55920">
    <property type="entry name" value="Creatinase/aminopeptidase"/>
    <property type="match status" value="1"/>
</dbReference>
<gene>
    <name evidence="8" type="ORF">FNA46_08455</name>
</gene>
<evidence type="ECO:0000313" key="9">
    <source>
        <dbReference type="Proteomes" id="UP000316801"/>
    </source>
</evidence>
<dbReference type="InterPro" id="IPR050659">
    <property type="entry name" value="Peptidase_M24B"/>
</dbReference>
<keyword evidence="1" id="KW-0645">Protease</keyword>
<proteinExistence type="inferred from homology"/>
<dbReference type="InterPro" id="IPR029149">
    <property type="entry name" value="Creatin/AminoP/Spt16_N"/>
</dbReference>
<dbReference type="InterPro" id="IPR001131">
    <property type="entry name" value="Peptidase_M24B_aminopep-P_CS"/>
</dbReference>
<keyword evidence="8" id="KW-0031">Aminopeptidase</keyword>
<keyword evidence="3" id="KW-0378">Hydrolase</keyword>
<comment type="caution">
    <text evidence="8">The sequence shown here is derived from an EMBL/GenBank/DDBJ whole genome shotgun (WGS) entry which is preliminary data.</text>
</comment>
<keyword evidence="2 5" id="KW-0479">Metal-binding</keyword>
<evidence type="ECO:0000256" key="5">
    <source>
        <dbReference type="RuleBase" id="RU000590"/>
    </source>
</evidence>